<dbReference type="Gene3D" id="3.90.199.10">
    <property type="entry name" value="Topoisomerase II, domain 5"/>
    <property type="match status" value="1"/>
</dbReference>
<dbReference type="InterPro" id="IPR013760">
    <property type="entry name" value="Topo_IIA-like_dom_sf"/>
</dbReference>
<dbReference type="FunFam" id="1.10.268.10:FF:000001">
    <property type="entry name" value="DNA gyrase subunit A"/>
    <property type="match status" value="1"/>
</dbReference>
<dbReference type="HOGENOM" id="CLU_002977_4_1_0"/>
<dbReference type="SMART" id="SM00434">
    <property type="entry name" value="TOP4c"/>
    <property type="match status" value="1"/>
</dbReference>
<dbReference type="PANTHER" id="PTHR43493:SF5">
    <property type="entry name" value="DNA GYRASE SUBUNIT A, CHLOROPLASTIC_MITOCHONDRIAL"/>
    <property type="match status" value="1"/>
</dbReference>
<dbReference type="CDD" id="cd00187">
    <property type="entry name" value="TOP4c"/>
    <property type="match status" value="1"/>
</dbReference>
<sequence>MEYKIFEKDLNEELKNSYLLYSLSVIVSRAIPDVRDGLKPVQRRILYSMSELSLRHNSSFKKCARIVGEVMGKYHPHGDAAIYDALVRMAQPFSMRYPLVEGQGNFGSVDGDPAAAMRYTEARMQELGEYMLLDIDKNTVDFRDNFDGSLQEPIVLPTRVPNLLMNGSSGIAVGMTTNIPPHNLKELVDALKVLIDNPEVEIKDLLKHIKGPDFPTGGVIVDGENLEELYETGKGKITIRGKYKIEEKENGTSIVFEEIPYGVSKSDVIEQIVKFAVKKKDEKKDPGIRDVRDESDKEGTRLVIELKRDANIKRLINDLFKHTNLQSYFYAQMNVINKGKPSLMNLKELMQAFIDHRIEIVTRRTNFDLEKAKKRAHIVEGLIKAVQGIDTVIEIIRNSLNPQDALKNLQDTIGVSEEQAKAIADMKLISLSRLETDNLVKELNDLYAQIKNASDVLQDKEKLMNIIKEELDEVAKKFGDERRTEIVLHKGELADEVDLIRDENIIIVLTKWGYIKAIPANEYKVQGRGGKGAKGLKISENDNVKELVFTNRLSKLMLISSAGKAYQINTYEVEMGSKNSKGEHIANYIGLSEGEKVKTLIPISLDGDYDKDILIFTKLGKVKRTSLREFMNARSSGIRAINIVENDTVVDAIVLDGEDKNLLVVTKKGMALNFNSSQVRRMGRDAMGVNAIKLKKDDEVVDVVLVDNNKKLLIITERGYGKRVEFSSYRPQNRGGIGLKTVRDISKIGNIVAAMSVEDGEDVLIFTEKGKAIRVNVDNITVLNRITQGVIVVRLDKDDAVVDAIEVKDD</sequence>
<evidence type="ECO:0000313" key="10">
    <source>
        <dbReference type="EMBL" id="CEP79152.1"/>
    </source>
</evidence>
<dbReference type="Gene3D" id="3.30.1360.40">
    <property type="match status" value="1"/>
</dbReference>
<name>A0A0C7NTV7_DEFTU</name>
<evidence type="ECO:0000259" key="9">
    <source>
        <dbReference type="PROSITE" id="PS52040"/>
    </source>
</evidence>
<keyword evidence="11" id="KW-1185">Reference proteome</keyword>
<dbReference type="Gene3D" id="2.120.10.90">
    <property type="entry name" value="DNA gyrase/topoisomerase IV, subunit A, C-terminal"/>
    <property type="match status" value="1"/>
</dbReference>
<keyword evidence="4 7" id="KW-0799">Topoisomerase</keyword>
<dbReference type="EMBL" id="LN824141">
    <property type="protein sequence ID" value="CEP79152.1"/>
    <property type="molecule type" value="Genomic_DNA"/>
</dbReference>
<evidence type="ECO:0000256" key="6">
    <source>
        <dbReference type="ARBA" id="ARBA00023235"/>
    </source>
</evidence>
<dbReference type="GO" id="GO:0005737">
    <property type="term" value="C:cytoplasm"/>
    <property type="evidence" value="ECO:0007669"/>
    <property type="project" value="TreeGrafter"/>
</dbReference>
<gene>
    <name evidence="10" type="primary">gyrA</name>
    <name evidence="10" type="ORF">DTL3_1870</name>
</gene>
<dbReference type="GO" id="GO:0003677">
    <property type="term" value="F:DNA binding"/>
    <property type="evidence" value="ECO:0007669"/>
    <property type="project" value="UniProtKB-UniRule"/>
</dbReference>
<dbReference type="EC" id="5.6.2.2" evidence="3"/>
<dbReference type="InterPro" id="IPR006691">
    <property type="entry name" value="GyrA/parC_rep"/>
</dbReference>
<keyword evidence="8" id="KW-0175">Coiled coil</keyword>
<dbReference type="OrthoDB" id="9806486at2"/>
<feature type="active site" description="O-(5'-phospho-DNA)-tyrosine intermediate" evidence="7">
    <location>
        <position position="119"/>
    </location>
</feature>
<evidence type="ECO:0000256" key="8">
    <source>
        <dbReference type="SAM" id="Coils"/>
    </source>
</evidence>
<dbReference type="Gene3D" id="1.10.268.10">
    <property type="entry name" value="Topoisomerase, domain 3"/>
    <property type="match status" value="1"/>
</dbReference>
<evidence type="ECO:0000256" key="3">
    <source>
        <dbReference type="ARBA" id="ARBA00012895"/>
    </source>
</evidence>
<evidence type="ECO:0000256" key="5">
    <source>
        <dbReference type="ARBA" id="ARBA00023125"/>
    </source>
</evidence>
<dbReference type="Proteomes" id="UP000032809">
    <property type="component" value="Chromosome I"/>
</dbReference>
<dbReference type="GO" id="GO:0005524">
    <property type="term" value="F:ATP binding"/>
    <property type="evidence" value="ECO:0007669"/>
    <property type="project" value="InterPro"/>
</dbReference>
<dbReference type="InterPro" id="IPR002205">
    <property type="entry name" value="Topo_IIA_dom_A"/>
</dbReference>
<dbReference type="PROSITE" id="PS52040">
    <property type="entry name" value="TOPO_IIA"/>
    <property type="match status" value="1"/>
</dbReference>
<dbReference type="AlphaFoldDB" id="A0A0C7NTV7"/>
<dbReference type="STRING" id="1006576.DTL3_1870"/>
<dbReference type="RefSeq" id="WP_045088472.1">
    <property type="nucleotide sequence ID" value="NZ_LN824141.1"/>
</dbReference>
<dbReference type="InterPro" id="IPR050220">
    <property type="entry name" value="Type_II_DNA_Topoisomerases"/>
</dbReference>
<dbReference type="InterPro" id="IPR013758">
    <property type="entry name" value="Topo_IIA_A/C_ab"/>
</dbReference>
<feature type="domain" description="Topo IIA-type catalytic" evidence="9">
    <location>
        <begin position="31"/>
        <end position="499"/>
    </location>
</feature>
<feature type="coiled-coil region" evidence="8">
    <location>
        <begin position="440"/>
        <end position="477"/>
    </location>
</feature>
<dbReference type="InterPro" id="IPR035516">
    <property type="entry name" value="Gyrase/topoIV_suA_C"/>
</dbReference>
<dbReference type="PATRIC" id="fig|1006576.9.peg.1862"/>
<comment type="similarity">
    <text evidence="2">Belongs to the type II topoisomerase GyrA/ParC subunit family.</text>
</comment>
<accession>A0A0C7NTV7</accession>
<dbReference type="GO" id="GO:0003918">
    <property type="term" value="F:DNA topoisomerase type II (double strand cut, ATP-hydrolyzing) activity"/>
    <property type="evidence" value="ECO:0007669"/>
    <property type="project" value="UniProtKB-EC"/>
</dbReference>
<organism evidence="10 11">
    <name type="scientific">Defluviitoga tunisiensis</name>
    <dbReference type="NCBI Taxonomy" id="1006576"/>
    <lineage>
        <taxon>Bacteria</taxon>
        <taxon>Thermotogati</taxon>
        <taxon>Thermotogota</taxon>
        <taxon>Thermotogae</taxon>
        <taxon>Petrotogales</taxon>
        <taxon>Petrotogaceae</taxon>
        <taxon>Defluviitoga</taxon>
    </lineage>
</organism>
<comment type="catalytic activity">
    <reaction evidence="1 7">
        <text>ATP-dependent breakage, passage and rejoining of double-stranded DNA.</text>
        <dbReference type="EC" id="5.6.2.2"/>
    </reaction>
</comment>
<evidence type="ECO:0000313" key="11">
    <source>
        <dbReference type="Proteomes" id="UP000032809"/>
    </source>
</evidence>
<dbReference type="SUPFAM" id="SSF56719">
    <property type="entry name" value="Type II DNA topoisomerase"/>
    <property type="match status" value="1"/>
</dbReference>
<dbReference type="NCBIfam" id="TIGR01063">
    <property type="entry name" value="gyrA"/>
    <property type="match status" value="1"/>
</dbReference>
<dbReference type="SUPFAM" id="SSF101904">
    <property type="entry name" value="GyrA/ParC C-terminal domain-like"/>
    <property type="match status" value="1"/>
</dbReference>
<keyword evidence="5 7" id="KW-0238">DNA-binding</keyword>
<dbReference type="PANTHER" id="PTHR43493">
    <property type="entry name" value="DNA GYRASE/TOPOISOMERASE SUBUNIT A"/>
    <property type="match status" value="1"/>
</dbReference>
<protein>
    <recommendedName>
        <fullName evidence="3">DNA topoisomerase (ATP-hydrolyzing)</fullName>
        <ecNumber evidence="3">5.6.2.2</ecNumber>
    </recommendedName>
</protein>
<dbReference type="NCBIfam" id="NF004044">
    <property type="entry name" value="PRK05561.1"/>
    <property type="match status" value="1"/>
</dbReference>
<evidence type="ECO:0000256" key="2">
    <source>
        <dbReference type="ARBA" id="ARBA00008263"/>
    </source>
</evidence>
<dbReference type="KEGG" id="dtn:DTL3_1870"/>
<evidence type="ECO:0000256" key="7">
    <source>
        <dbReference type="PROSITE-ProRule" id="PRU01384"/>
    </source>
</evidence>
<dbReference type="InterPro" id="IPR013757">
    <property type="entry name" value="Topo_IIA_A_a_sf"/>
</dbReference>
<dbReference type="Pfam" id="PF00521">
    <property type="entry name" value="DNA_topoisoIV"/>
    <property type="match status" value="1"/>
</dbReference>
<dbReference type="Pfam" id="PF03989">
    <property type="entry name" value="DNA_gyraseA_C"/>
    <property type="match status" value="6"/>
</dbReference>
<dbReference type="GO" id="GO:0009330">
    <property type="term" value="C:DNA topoisomerase type II (double strand cut, ATP-hydrolyzing) complex"/>
    <property type="evidence" value="ECO:0007669"/>
    <property type="project" value="TreeGrafter"/>
</dbReference>
<evidence type="ECO:0000256" key="1">
    <source>
        <dbReference type="ARBA" id="ARBA00000185"/>
    </source>
</evidence>
<dbReference type="NCBIfam" id="NF004043">
    <property type="entry name" value="PRK05560.1"/>
    <property type="match status" value="1"/>
</dbReference>
<reference evidence="11" key="1">
    <citation type="submission" date="2014-11" db="EMBL/GenBank/DDBJ databases">
        <authorList>
            <person name="Wibberg D."/>
        </authorList>
    </citation>
    <scope>NUCLEOTIDE SEQUENCE [LARGE SCALE GENOMIC DNA]</scope>
    <source>
        <strain evidence="11">L3</strain>
    </source>
</reference>
<keyword evidence="6 7" id="KW-0413">Isomerase</keyword>
<dbReference type="GO" id="GO:0006265">
    <property type="term" value="P:DNA topological change"/>
    <property type="evidence" value="ECO:0007669"/>
    <property type="project" value="UniProtKB-UniRule"/>
</dbReference>
<dbReference type="FunFam" id="3.90.199.10:FF:000001">
    <property type="entry name" value="DNA gyrase subunit A"/>
    <property type="match status" value="1"/>
</dbReference>
<proteinExistence type="inferred from homology"/>
<evidence type="ECO:0000256" key="4">
    <source>
        <dbReference type="ARBA" id="ARBA00023029"/>
    </source>
</evidence>